<gene>
    <name evidence="2" type="ORF">HDC15614</name>
</gene>
<proteinExistence type="predicted"/>
<reference evidence="2" key="1">
    <citation type="journal article" date="2003" name="Genome Biol.">
        <title>An integrated gene annotation and transcriptional profiling approach towards the full gene content of the Drosophila genome.</title>
        <authorList>
            <person name="Hild M."/>
            <person name="Beckmann B."/>
            <person name="Haas S.A."/>
            <person name="Koch B."/>
            <person name="Solovyev V."/>
            <person name="Busold C."/>
            <person name="Fellenberg K."/>
            <person name="Boutros M."/>
            <person name="Vingron M."/>
            <person name="Sauer F."/>
            <person name="Hoheisel J.D."/>
            <person name="Paro R."/>
        </authorList>
    </citation>
    <scope>NUCLEOTIDE SEQUENCE</scope>
</reference>
<accession>Q6IJ92</accession>
<organism evidence="2">
    <name type="scientific">Drosophila melanogaster</name>
    <name type="common">Fruit fly</name>
    <dbReference type="NCBI Taxonomy" id="7227"/>
    <lineage>
        <taxon>Eukaryota</taxon>
        <taxon>Metazoa</taxon>
        <taxon>Ecdysozoa</taxon>
        <taxon>Arthropoda</taxon>
        <taxon>Hexapoda</taxon>
        <taxon>Insecta</taxon>
        <taxon>Pterygota</taxon>
        <taxon>Neoptera</taxon>
        <taxon>Endopterygota</taxon>
        <taxon>Diptera</taxon>
        <taxon>Brachycera</taxon>
        <taxon>Muscomorpha</taxon>
        <taxon>Ephydroidea</taxon>
        <taxon>Drosophilidae</taxon>
        <taxon>Drosophila</taxon>
        <taxon>Sophophora</taxon>
    </lineage>
</organism>
<dbReference type="EMBL" id="BK002824">
    <property type="protein sequence ID" value="DAA04329.1"/>
    <property type="molecule type" value="Genomic_DNA"/>
</dbReference>
<evidence type="ECO:0000256" key="1">
    <source>
        <dbReference type="SAM" id="MobiDB-lite"/>
    </source>
</evidence>
<feature type="region of interest" description="Disordered" evidence="1">
    <location>
        <begin position="42"/>
        <end position="70"/>
    </location>
</feature>
<dbReference type="AlphaFoldDB" id="Q6IJ92"/>
<sequence>MKRTGSGFVRDKKDIYVDKGPFEAGCARKCVEELKKRRVKCRGGDERWTGGMGDQGPAAGKMLSSQPTRK</sequence>
<evidence type="ECO:0000313" key="2">
    <source>
        <dbReference type="EMBL" id="DAA04329.1"/>
    </source>
</evidence>
<protein>
    <submittedName>
        <fullName evidence="2">HDC15614</fullName>
    </submittedName>
</protein>
<name>Q6IJ92_DROME</name>